<keyword evidence="1" id="KW-0472">Membrane</keyword>
<dbReference type="OrthoDB" id="2599257at2"/>
<gene>
    <name evidence="2" type="ORF">SAMN02745245_00360</name>
</gene>
<dbReference type="EMBL" id="FQXI01000001">
    <property type="protein sequence ID" value="SHH02060.1"/>
    <property type="molecule type" value="Genomic_DNA"/>
</dbReference>
<reference evidence="3" key="1">
    <citation type="submission" date="2016-11" db="EMBL/GenBank/DDBJ databases">
        <authorList>
            <person name="Varghese N."/>
            <person name="Submissions S."/>
        </authorList>
    </citation>
    <scope>NUCLEOTIDE SEQUENCE [LARGE SCALE GENOMIC DNA]</scope>
    <source>
        <strain evidence="3">DSM 21120</strain>
    </source>
</reference>
<dbReference type="STRING" id="1120995.SAMN02745245_00360"/>
<keyword evidence="1" id="KW-1133">Transmembrane helix</keyword>
<keyword evidence="1" id="KW-0812">Transmembrane</keyword>
<accession>A0A1M5PJV6</accession>
<organism evidence="2 3">
    <name type="scientific">Anaerosphaera aminiphila DSM 21120</name>
    <dbReference type="NCBI Taxonomy" id="1120995"/>
    <lineage>
        <taxon>Bacteria</taxon>
        <taxon>Bacillati</taxon>
        <taxon>Bacillota</taxon>
        <taxon>Tissierellia</taxon>
        <taxon>Tissierellales</taxon>
        <taxon>Peptoniphilaceae</taxon>
        <taxon>Anaerosphaera</taxon>
    </lineage>
</organism>
<evidence type="ECO:0000313" key="3">
    <source>
        <dbReference type="Proteomes" id="UP000184032"/>
    </source>
</evidence>
<evidence type="ECO:0000313" key="2">
    <source>
        <dbReference type="EMBL" id="SHH02060.1"/>
    </source>
</evidence>
<dbReference type="AlphaFoldDB" id="A0A1M5PJV6"/>
<feature type="transmembrane region" description="Helical" evidence="1">
    <location>
        <begin position="91"/>
        <end position="111"/>
    </location>
</feature>
<name>A0A1M5PJV6_9FIRM</name>
<evidence type="ECO:0000256" key="1">
    <source>
        <dbReference type="SAM" id="Phobius"/>
    </source>
</evidence>
<dbReference type="RefSeq" id="WP_073183168.1">
    <property type="nucleotide sequence ID" value="NZ_FQXI01000001.1"/>
</dbReference>
<proteinExistence type="predicted"/>
<sequence>MNETISSNGTFVGYEYRDITVDRDMESVYVDGYKNFGWMLDKTSTPHGGLNNITLKFKRDRKILNKMELTRLQRQFDTCVNEVSSMERTKATNASIVALVVGLIGTAFMAGSTFAVIASNIILCIILAIPGFMGWILPYFLYKSTYAKKTAEVTPLIDNKYDEIYEVCERANRLLEN</sequence>
<dbReference type="Proteomes" id="UP000184032">
    <property type="component" value="Unassembled WGS sequence"/>
</dbReference>
<protein>
    <submittedName>
        <fullName evidence="2">Uncharacterized protein</fullName>
    </submittedName>
</protein>
<keyword evidence="3" id="KW-1185">Reference proteome</keyword>
<feature type="transmembrane region" description="Helical" evidence="1">
    <location>
        <begin position="117"/>
        <end position="142"/>
    </location>
</feature>